<proteinExistence type="predicted"/>
<comment type="caution">
    <text evidence="2">The sequence shown here is derived from an EMBL/GenBank/DDBJ whole genome shotgun (WGS) entry which is preliminary data.</text>
</comment>
<name>A0AAU9NIX7_9ASTR</name>
<evidence type="ECO:0000313" key="2">
    <source>
        <dbReference type="EMBL" id="CAH1437804.1"/>
    </source>
</evidence>
<keyword evidence="3" id="KW-1185">Reference proteome</keyword>
<evidence type="ECO:0000313" key="3">
    <source>
        <dbReference type="Proteomes" id="UP001157418"/>
    </source>
</evidence>
<dbReference type="Proteomes" id="UP001157418">
    <property type="component" value="Unassembled WGS sequence"/>
</dbReference>
<gene>
    <name evidence="2" type="ORF">LVIROSA_LOCUS24099</name>
</gene>
<organism evidence="2 3">
    <name type="scientific">Lactuca virosa</name>
    <dbReference type="NCBI Taxonomy" id="75947"/>
    <lineage>
        <taxon>Eukaryota</taxon>
        <taxon>Viridiplantae</taxon>
        <taxon>Streptophyta</taxon>
        <taxon>Embryophyta</taxon>
        <taxon>Tracheophyta</taxon>
        <taxon>Spermatophyta</taxon>
        <taxon>Magnoliopsida</taxon>
        <taxon>eudicotyledons</taxon>
        <taxon>Gunneridae</taxon>
        <taxon>Pentapetalae</taxon>
        <taxon>asterids</taxon>
        <taxon>campanulids</taxon>
        <taxon>Asterales</taxon>
        <taxon>Asteraceae</taxon>
        <taxon>Cichorioideae</taxon>
        <taxon>Cichorieae</taxon>
        <taxon>Lactucinae</taxon>
        <taxon>Lactuca</taxon>
    </lineage>
</organism>
<feature type="region of interest" description="Disordered" evidence="1">
    <location>
        <begin position="49"/>
        <end position="79"/>
    </location>
</feature>
<protein>
    <submittedName>
        <fullName evidence="2">Uncharacterized protein</fullName>
    </submittedName>
</protein>
<reference evidence="2 3" key="1">
    <citation type="submission" date="2022-01" db="EMBL/GenBank/DDBJ databases">
        <authorList>
            <person name="Xiong W."/>
            <person name="Schranz E."/>
        </authorList>
    </citation>
    <scope>NUCLEOTIDE SEQUENCE [LARGE SCALE GENOMIC DNA]</scope>
</reference>
<dbReference type="EMBL" id="CAKMRJ010004445">
    <property type="protein sequence ID" value="CAH1437804.1"/>
    <property type="molecule type" value="Genomic_DNA"/>
</dbReference>
<sequence length="79" mass="8486">MASALIASSGSLCRRRHRCTRVVQQRLTAPEVEEGAILQSLELHQRVKDGVTDQARGSGESDGKNWIEGSGHTGEGQVS</sequence>
<accession>A0AAU9NIX7</accession>
<evidence type="ECO:0000256" key="1">
    <source>
        <dbReference type="SAM" id="MobiDB-lite"/>
    </source>
</evidence>
<dbReference type="AlphaFoldDB" id="A0AAU9NIX7"/>